<dbReference type="AlphaFoldDB" id="A0AAV7E7L7"/>
<reference evidence="1 2" key="1">
    <citation type="submission" date="2021-07" db="EMBL/GenBank/DDBJ databases">
        <title>The Aristolochia fimbriata genome: insights into angiosperm evolution, floral development and chemical biosynthesis.</title>
        <authorList>
            <person name="Jiao Y."/>
        </authorList>
    </citation>
    <scope>NUCLEOTIDE SEQUENCE [LARGE SCALE GENOMIC DNA]</scope>
    <source>
        <strain evidence="1">IBCAS-2021</strain>
        <tissue evidence="1">Leaf</tissue>
    </source>
</reference>
<evidence type="ECO:0000313" key="2">
    <source>
        <dbReference type="Proteomes" id="UP000825729"/>
    </source>
</evidence>
<keyword evidence="2" id="KW-1185">Reference proteome</keyword>
<protein>
    <submittedName>
        <fullName evidence="1">Uncharacterized protein</fullName>
    </submittedName>
</protein>
<proteinExistence type="predicted"/>
<dbReference type="EMBL" id="JAINDJ010000006">
    <property type="protein sequence ID" value="KAG9444174.1"/>
    <property type="molecule type" value="Genomic_DNA"/>
</dbReference>
<dbReference type="Proteomes" id="UP000825729">
    <property type="component" value="Unassembled WGS sequence"/>
</dbReference>
<comment type="caution">
    <text evidence="1">The sequence shown here is derived from an EMBL/GenBank/DDBJ whole genome shotgun (WGS) entry which is preliminary data.</text>
</comment>
<gene>
    <name evidence="1" type="ORF">H6P81_015514</name>
</gene>
<name>A0AAV7E7L7_ARIFI</name>
<evidence type="ECO:0000313" key="1">
    <source>
        <dbReference type="EMBL" id="KAG9444174.1"/>
    </source>
</evidence>
<organism evidence="1 2">
    <name type="scientific">Aristolochia fimbriata</name>
    <name type="common">White veined hardy Dutchman's pipe vine</name>
    <dbReference type="NCBI Taxonomy" id="158543"/>
    <lineage>
        <taxon>Eukaryota</taxon>
        <taxon>Viridiplantae</taxon>
        <taxon>Streptophyta</taxon>
        <taxon>Embryophyta</taxon>
        <taxon>Tracheophyta</taxon>
        <taxon>Spermatophyta</taxon>
        <taxon>Magnoliopsida</taxon>
        <taxon>Magnoliidae</taxon>
        <taxon>Piperales</taxon>
        <taxon>Aristolochiaceae</taxon>
        <taxon>Aristolochia</taxon>
    </lineage>
</organism>
<sequence>MEDIRVQEDAIVSTLYHNVRLLARANRAGCALLKILDQGFNFIPRTTLNSPPPTIRLKLPALLLSNTCLRCWTISISPTHRS</sequence>
<accession>A0AAV7E7L7</accession>